<dbReference type="CDD" id="cd00082">
    <property type="entry name" value="HisKA"/>
    <property type="match status" value="1"/>
</dbReference>
<dbReference type="EC" id="2.7.13.3" evidence="2"/>
<proteinExistence type="predicted"/>
<feature type="domain" description="Response regulatory" evidence="9">
    <location>
        <begin position="1693"/>
        <end position="1815"/>
    </location>
</feature>
<dbReference type="GeneID" id="8439848"/>
<dbReference type="HOGENOM" id="CLU_000263_0_0_1"/>
<feature type="domain" description="Histidine kinase" evidence="8">
    <location>
        <begin position="1176"/>
        <end position="1402"/>
    </location>
</feature>
<sequence>MRSSRPSMNHDEVSQANEAATSPEATRRPAHETLSNTSVQGNRQSMHTIEELRKRMKDRIAHQQSQVNQHLHEPHLPSPDAGYTRPTSSRELKSNPSTPLRAPTSPLLVKTVGNSHKRASSQDMEYPFPSITPKAPLDHIARSREDPRMFNPQSARGSLKKKVRKRPDSRQERTPAAPPKREFLPSDAANVMEDPYYPSPNLYELTLNLNADAGLEGWWSNVSRLLRLHYGAERASLAVPGDATDLENVPWGQKATYNLHTKEVESPTTDKKRDVPEALPGSPYRKSTKSKDSESAVNNPLNSLRRPQITTRHSFAGYGTLRNDSGRHEQEPKAANIKPDATGRRRSLSGASEKVTKGKSNSEPFNDPSTTTPARHLDLNDEHAHGAGPIATVFQVPRSLEAEPDPLIKRTGIVKLFGRTRPAVLTREYAEDPAAIHESSLLRHHHRHKDIIQHTPRDEHPTKASAPHSSMLARRPSQNRTGMAKAPLSVLGEDVQSEYVPTTEAYEEYEQMPQSPWSQSPAPSPAPLAKPDENPFFTNPVVDEDAFASSPPPHDYSETQPLQAIGVDWSKTIIHIPLLYSPTSKQLDSTTLRFPVAIISVLSPIVPYPSNLRTSLAYLLPHFTTSFCLAHQYSQLEKQLSNSSLGRYGHLLGLGGTFSDEGSELELVAGLTGQVNFPSGEEGVSVGRSAISSPVALSNLTRSNSGFSAPILDSGSTGSRKDSFLSPAALTQVGPEHGDSYFRSKRPSLAPRQLSKSSRDSKTGEIPSSPLSPEQPEKVPDDDLTPKDTASVSDISQVWGQQSRHSSSTSIATQLQRDLQCRPFSDTIAQLMLNSVPLHLFLAKPSTGEVIWTNTKFDAYRRHPQEPRIKDPFQNVHESEYNNVIKEWTKALRTGSQFTERVRAKRLNDEATYRWFIFRANPLISSTGELLYWIGSFLDVHEQHMAELKAAQERETFATDAKYRALANSIPQVVFEAAEYRGLISANQQWEWYTGQSLEEAKNLGFAKHIHRDDLKKCGILTPPHVIPESVSATEFGHIMSDPQVLQSELPSGQTASSPVPPTPGESTPNIERRYGRGVTEALQDLVRRGVVTLQCDENGRDFYTTEIRFRSRKGDFRWHLVRLVKVEMAGFGGGEASWYGTCTDINDRKLLERELNSAMQQLNREMESKTKFFTNMSHEIRTPLNGILGTIPFILDTQLDSDQRRMLDTIQNSSTNLRELVDNILDVSKVEAGKMNILKQWFHVRSTLEDAIDTIASRAIDKGLELNYVFEPDVPSMVFGDRFRIRQILINLIGNAIKFTAQGEIFIRCSIYHDPDRKLEGSDLFLNFEVIDTGKGFSVRDAQLLMQRFSQIENKDAPQHAGSGLGLFLSKQIAEMHGGRLTPTSMEGRGAKFSFYVKVSSASATLPENVESSERKLPTRLVSETIVESPVASQPSSTQSELSPGSANSGSYISARSGSSGVVTSDPSSKRKPVRLDPTVQDLRSAKKNYLNQLSASSPTTGSAADTQVERGKPEPALVSPHPTTYSVLIICPFDYAREAITQHIQQVIPLDIPAGVTSILDLDDWKDLLSNDESLNLTHLVLNLPDVNDVKEVMQNVLQLEAICSPTLVIAADAYLKREIIKSCDRFMSAGKEVFIVPKPLKPSLFSQIFDPLSKRELSKDRNQAIARAMDNSFKTMSKLVKEMIGNKGHRVLLVEDDETNRAVMLKYLEKVKLMSETAANGQECIDMVFSKEPGYYSLIICDIQMPIMNGYETCREIRSWEAKHHFPQIPIMALSANAMTDQIDNAVQAGFNDYVTKPIKHNELGQMMMALLEPQATRILLEGRRA</sequence>
<feature type="compositionally biased region" description="Polar residues" evidence="7">
    <location>
        <begin position="358"/>
        <end position="373"/>
    </location>
</feature>
<organism evidence="11 12">
    <name type="scientific">Uncinocarpus reesii (strain UAMH 1704)</name>
    <dbReference type="NCBI Taxonomy" id="336963"/>
    <lineage>
        <taxon>Eukaryota</taxon>
        <taxon>Fungi</taxon>
        <taxon>Dikarya</taxon>
        <taxon>Ascomycota</taxon>
        <taxon>Pezizomycotina</taxon>
        <taxon>Eurotiomycetes</taxon>
        <taxon>Eurotiomycetidae</taxon>
        <taxon>Onygenales</taxon>
        <taxon>Onygenaceae</taxon>
        <taxon>Uncinocarpus</taxon>
    </lineage>
</organism>
<feature type="region of interest" description="Disordered" evidence="7">
    <location>
        <begin position="1427"/>
        <end position="1519"/>
    </location>
</feature>
<dbReference type="InterPro" id="IPR036097">
    <property type="entry name" value="HisK_dim/P_sf"/>
</dbReference>
<dbReference type="STRING" id="336963.C4JYJ5"/>
<name>C4JYJ5_UNCRE</name>
<feature type="compositionally biased region" description="Basic and acidic residues" evidence="7">
    <location>
        <begin position="260"/>
        <end position="276"/>
    </location>
</feature>
<dbReference type="SMART" id="SM00388">
    <property type="entry name" value="HisKA"/>
    <property type="match status" value="1"/>
</dbReference>
<dbReference type="EMBL" id="CH476619">
    <property type="protein sequence ID" value="EEP82381.1"/>
    <property type="molecule type" value="Genomic_DNA"/>
</dbReference>
<dbReference type="PRINTS" id="PR00344">
    <property type="entry name" value="BCTRLSENSOR"/>
</dbReference>
<feature type="compositionally biased region" description="Basic and acidic residues" evidence="7">
    <location>
        <begin position="136"/>
        <end position="148"/>
    </location>
</feature>
<feature type="region of interest" description="Disordered" evidence="7">
    <location>
        <begin position="258"/>
        <end position="384"/>
    </location>
</feature>
<dbReference type="Gene3D" id="1.10.287.130">
    <property type="match status" value="1"/>
</dbReference>
<dbReference type="InterPro" id="IPR001789">
    <property type="entry name" value="Sig_transdc_resp-reg_receiver"/>
</dbReference>
<dbReference type="Gene3D" id="3.30.565.10">
    <property type="entry name" value="Histidine kinase-like ATPase, C-terminal domain"/>
    <property type="match status" value="1"/>
</dbReference>
<dbReference type="InterPro" id="IPR005467">
    <property type="entry name" value="His_kinase_dom"/>
</dbReference>
<feature type="compositionally biased region" description="Polar residues" evidence="7">
    <location>
        <begin position="1048"/>
        <end position="1058"/>
    </location>
</feature>
<dbReference type="InParanoid" id="C4JYJ5"/>
<dbReference type="SMART" id="SM00086">
    <property type="entry name" value="PAC"/>
    <property type="match status" value="2"/>
</dbReference>
<feature type="compositionally biased region" description="Basic and acidic residues" evidence="7">
    <location>
        <begin position="375"/>
        <end position="384"/>
    </location>
</feature>
<feature type="compositionally biased region" description="Polar residues" evidence="7">
    <location>
        <begin position="14"/>
        <end position="24"/>
    </location>
</feature>
<dbReference type="CDD" id="cd00130">
    <property type="entry name" value="PAS"/>
    <property type="match status" value="1"/>
</dbReference>
<feature type="region of interest" description="Disordered" evidence="7">
    <location>
        <begin position="730"/>
        <end position="789"/>
    </location>
</feature>
<feature type="domain" description="PAC" evidence="10">
    <location>
        <begin position="1104"/>
        <end position="1158"/>
    </location>
</feature>
<evidence type="ECO:0000256" key="6">
    <source>
        <dbReference type="PROSITE-ProRule" id="PRU00169"/>
    </source>
</evidence>
<dbReference type="SUPFAM" id="SSF55874">
    <property type="entry name" value="ATPase domain of HSP90 chaperone/DNA topoisomerase II/histidine kinase"/>
    <property type="match status" value="1"/>
</dbReference>
<dbReference type="SUPFAM" id="SSF47384">
    <property type="entry name" value="Homodimeric domain of signal transducing histidine kinase"/>
    <property type="match status" value="1"/>
</dbReference>
<keyword evidence="5" id="KW-0418">Kinase</keyword>
<evidence type="ECO:0000259" key="8">
    <source>
        <dbReference type="PROSITE" id="PS50109"/>
    </source>
</evidence>
<protein>
    <recommendedName>
        <fullName evidence="2">histidine kinase</fullName>
        <ecNumber evidence="2">2.7.13.3</ecNumber>
    </recommendedName>
</protein>
<dbReference type="Proteomes" id="UP000002058">
    <property type="component" value="Unassembled WGS sequence"/>
</dbReference>
<dbReference type="InterPro" id="IPR004358">
    <property type="entry name" value="Sig_transdc_His_kin-like_C"/>
</dbReference>
<keyword evidence="3 6" id="KW-0597">Phosphoprotein</keyword>
<evidence type="ECO:0000259" key="10">
    <source>
        <dbReference type="PROSITE" id="PS50113"/>
    </source>
</evidence>
<dbReference type="PROSITE" id="PS50110">
    <property type="entry name" value="RESPONSE_REGULATORY"/>
    <property type="match status" value="1"/>
</dbReference>
<feature type="compositionally biased region" description="Basic and acidic residues" evidence="7">
    <location>
        <begin position="48"/>
        <end position="61"/>
    </location>
</feature>
<dbReference type="PANTHER" id="PTHR43047">
    <property type="entry name" value="TWO-COMPONENT HISTIDINE PROTEIN KINASE"/>
    <property type="match status" value="1"/>
</dbReference>
<dbReference type="VEuPathDB" id="FungiDB:UREG_07246"/>
<evidence type="ECO:0000256" key="2">
    <source>
        <dbReference type="ARBA" id="ARBA00012438"/>
    </source>
</evidence>
<dbReference type="InterPro" id="IPR003661">
    <property type="entry name" value="HisK_dim/P_dom"/>
</dbReference>
<dbReference type="Gene3D" id="3.30.450.20">
    <property type="entry name" value="PAS domain"/>
    <property type="match status" value="2"/>
</dbReference>
<feature type="compositionally biased region" description="Polar residues" evidence="7">
    <location>
        <begin position="1491"/>
        <end position="1507"/>
    </location>
</feature>
<feature type="compositionally biased region" description="Low complexity" evidence="7">
    <location>
        <begin position="1450"/>
        <end position="1462"/>
    </location>
</feature>
<keyword evidence="12" id="KW-1185">Reference proteome</keyword>
<dbReference type="InterPro" id="IPR001610">
    <property type="entry name" value="PAC"/>
</dbReference>
<dbReference type="eggNOG" id="KOG0519">
    <property type="taxonomic scope" value="Eukaryota"/>
</dbReference>
<evidence type="ECO:0000256" key="7">
    <source>
        <dbReference type="SAM" id="MobiDB-lite"/>
    </source>
</evidence>
<dbReference type="Gene3D" id="3.40.50.2300">
    <property type="match status" value="1"/>
</dbReference>
<dbReference type="GO" id="GO:0009927">
    <property type="term" value="F:histidine phosphotransfer kinase activity"/>
    <property type="evidence" value="ECO:0007669"/>
    <property type="project" value="TreeGrafter"/>
</dbReference>
<feature type="region of interest" description="Disordered" evidence="7">
    <location>
        <begin position="455"/>
        <end position="481"/>
    </location>
</feature>
<dbReference type="GO" id="GO:0000155">
    <property type="term" value="F:phosphorelay sensor kinase activity"/>
    <property type="evidence" value="ECO:0007669"/>
    <property type="project" value="InterPro"/>
</dbReference>
<comment type="catalytic activity">
    <reaction evidence="1">
        <text>ATP + protein L-histidine = ADP + protein N-phospho-L-histidine.</text>
        <dbReference type="EC" id="2.7.13.3"/>
    </reaction>
</comment>
<feature type="compositionally biased region" description="Basic and acidic residues" evidence="7">
    <location>
        <begin position="775"/>
        <end position="786"/>
    </location>
</feature>
<evidence type="ECO:0000313" key="12">
    <source>
        <dbReference type="Proteomes" id="UP000002058"/>
    </source>
</evidence>
<accession>C4JYJ5</accession>
<evidence type="ECO:0000256" key="1">
    <source>
        <dbReference type="ARBA" id="ARBA00000085"/>
    </source>
</evidence>
<dbReference type="CDD" id="cd16922">
    <property type="entry name" value="HATPase_EvgS-ArcB-TorS-like"/>
    <property type="match status" value="1"/>
</dbReference>
<dbReference type="CDD" id="cd17546">
    <property type="entry name" value="REC_hyHK_CKI1_RcsC-like"/>
    <property type="match status" value="1"/>
</dbReference>
<dbReference type="FunFam" id="3.40.50.2300:FF:000158">
    <property type="entry name" value="Sensor histidine kinase/response regulator"/>
    <property type="match status" value="1"/>
</dbReference>
<feature type="domain" description="PAC" evidence="10">
    <location>
        <begin position="900"/>
        <end position="952"/>
    </location>
</feature>
<dbReference type="InterPro" id="IPR036890">
    <property type="entry name" value="HATPase_C_sf"/>
</dbReference>
<dbReference type="PANTHER" id="PTHR43047:SF74">
    <property type="entry name" value="HISTIDINE KINASE-RELATED"/>
    <property type="match status" value="1"/>
</dbReference>
<evidence type="ECO:0000256" key="3">
    <source>
        <dbReference type="ARBA" id="ARBA00022553"/>
    </source>
</evidence>
<evidence type="ECO:0000256" key="4">
    <source>
        <dbReference type="ARBA" id="ARBA00022679"/>
    </source>
</evidence>
<dbReference type="InterPro" id="IPR000700">
    <property type="entry name" value="PAS-assoc_C"/>
</dbReference>
<dbReference type="SMART" id="SM00448">
    <property type="entry name" value="REC"/>
    <property type="match status" value="1"/>
</dbReference>
<feature type="modified residue" description="4-aspartylphosphate" evidence="6">
    <location>
        <position position="1745"/>
    </location>
</feature>
<feature type="compositionally biased region" description="Basic and acidic residues" evidence="7">
    <location>
        <begin position="166"/>
        <end position="183"/>
    </location>
</feature>
<dbReference type="PROSITE" id="PS50113">
    <property type="entry name" value="PAC"/>
    <property type="match status" value="2"/>
</dbReference>
<dbReference type="InterPro" id="IPR011006">
    <property type="entry name" value="CheY-like_superfamily"/>
</dbReference>
<reference evidence="12" key="1">
    <citation type="journal article" date="2009" name="Genome Res.">
        <title>Comparative genomic analyses of the human fungal pathogens Coccidioides and their relatives.</title>
        <authorList>
            <person name="Sharpton T.J."/>
            <person name="Stajich J.E."/>
            <person name="Rounsley S.D."/>
            <person name="Gardner M.J."/>
            <person name="Wortman J.R."/>
            <person name="Jordar V.S."/>
            <person name="Maiti R."/>
            <person name="Kodira C.D."/>
            <person name="Neafsey D.E."/>
            <person name="Zeng Q."/>
            <person name="Hung C.-Y."/>
            <person name="McMahan C."/>
            <person name="Muszewska A."/>
            <person name="Grynberg M."/>
            <person name="Mandel M.A."/>
            <person name="Kellner E.M."/>
            <person name="Barker B.M."/>
            <person name="Galgiani J.N."/>
            <person name="Orbach M.J."/>
            <person name="Kirkland T.N."/>
            <person name="Cole G.T."/>
            <person name="Henn M.R."/>
            <person name="Birren B.W."/>
            <person name="Taylor J.W."/>
        </authorList>
    </citation>
    <scope>NUCLEOTIDE SEQUENCE [LARGE SCALE GENOMIC DNA]</scope>
    <source>
        <strain evidence="12">UAMH 1704</strain>
    </source>
</reference>
<evidence type="ECO:0000313" key="11">
    <source>
        <dbReference type="EMBL" id="EEP82381.1"/>
    </source>
</evidence>
<evidence type="ECO:0000259" key="9">
    <source>
        <dbReference type="PROSITE" id="PS50110"/>
    </source>
</evidence>
<dbReference type="KEGG" id="ure:UREG_07246"/>
<evidence type="ECO:0000256" key="5">
    <source>
        <dbReference type="ARBA" id="ARBA00022777"/>
    </source>
</evidence>
<dbReference type="SUPFAM" id="SSF55785">
    <property type="entry name" value="PYP-like sensor domain (PAS domain)"/>
    <property type="match status" value="2"/>
</dbReference>
<feature type="region of interest" description="Disordered" evidence="7">
    <location>
        <begin position="1048"/>
        <end position="1074"/>
    </location>
</feature>
<dbReference type="PROSITE" id="PS50109">
    <property type="entry name" value="HIS_KIN"/>
    <property type="match status" value="1"/>
</dbReference>
<keyword evidence="4" id="KW-0808">Transferase</keyword>
<feature type="compositionally biased region" description="Polar residues" evidence="7">
    <location>
        <begin position="33"/>
        <end position="47"/>
    </location>
</feature>
<dbReference type="InterPro" id="IPR003594">
    <property type="entry name" value="HATPase_dom"/>
</dbReference>
<dbReference type="Pfam" id="PF02518">
    <property type="entry name" value="HATPase_c"/>
    <property type="match status" value="1"/>
</dbReference>
<dbReference type="InterPro" id="IPR035965">
    <property type="entry name" value="PAS-like_dom_sf"/>
</dbReference>
<dbReference type="OMA" id="WGQKATF"/>
<dbReference type="RefSeq" id="XP_002582473.1">
    <property type="nucleotide sequence ID" value="XM_002582427.1"/>
</dbReference>
<dbReference type="OrthoDB" id="303614at2759"/>
<dbReference type="Pfam" id="PF00072">
    <property type="entry name" value="Response_reg"/>
    <property type="match status" value="1"/>
</dbReference>
<feature type="region of interest" description="Disordered" evidence="7">
    <location>
        <begin position="1"/>
        <end position="183"/>
    </location>
</feature>
<feature type="compositionally biased region" description="Polar residues" evidence="7">
    <location>
        <begin position="1432"/>
        <end position="1449"/>
    </location>
</feature>
<dbReference type="GO" id="GO:0005886">
    <property type="term" value="C:plasma membrane"/>
    <property type="evidence" value="ECO:0007669"/>
    <property type="project" value="TreeGrafter"/>
</dbReference>
<dbReference type="SMART" id="SM00387">
    <property type="entry name" value="HATPase_c"/>
    <property type="match status" value="1"/>
</dbReference>
<gene>
    <name evidence="11" type="ORF">UREG_07246</name>
</gene>
<feature type="region of interest" description="Disordered" evidence="7">
    <location>
        <begin position="507"/>
        <end position="533"/>
    </location>
</feature>
<dbReference type="InterPro" id="IPR000014">
    <property type="entry name" value="PAS"/>
</dbReference>
<dbReference type="SUPFAM" id="SSF52172">
    <property type="entry name" value="CheY-like"/>
    <property type="match status" value="1"/>
</dbReference>
<dbReference type="Pfam" id="PF00512">
    <property type="entry name" value="HisKA"/>
    <property type="match status" value="1"/>
</dbReference>
<dbReference type="FunFam" id="3.30.565.10:FF:000010">
    <property type="entry name" value="Sensor histidine kinase RcsC"/>
    <property type="match status" value="1"/>
</dbReference>